<gene>
    <name evidence="9" type="ORF">NHX12_023756</name>
</gene>
<comment type="subcellular location">
    <subcellularLocation>
        <location evidence="6">Endomembrane system</location>
        <topology evidence="6">Single-pass membrane protein</topology>
    </subcellularLocation>
    <subcellularLocation>
        <location evidence="7">Golgi apparatus</location>
        <location evidence="7">Golgi stack membrane</location>
        <topology evidence="7">Single-pass type II membrane protein</topology>
    </subcellularLocation>
    <subcellularLocation>
        <location evidence="1">Membrane</location>
        <topology evidence="1">Single-pass type II membrane protein</topology>
    </subcellularLocation>
</comment>
<dbReference type="Proteomes" id="UP001148018">
    <property type="component" value="Unassembled WGS sequence"/>
</dbReference>
<dbReference type="EC" id="2.4.1.-" evidence="7"/>
<dbReference type="SUPFAM" id="SSF53756">
    <property type="entry name" value="UDP-Glycosyltransferase/glycogen phosphorylase"/>
    <property type="match status" value="1"/>
</dbReference>
<dbReference type="GO" id="GO:0032580">
    <property type="term" value="C:Golgi cisterna membrane"/>
    <property type="evidence" value="ECO:0007669"/>
    <property type="project" value="UniProtKB-SubCell"/>
</dbReference>
<comment type="caution">
    <text evidence="9">The sequence shown here is derived from an EMBL/GenBank/DDBJ whole genome shotgun (WGS) entry which is preliminary data.</text>
</comment>
<evidence type="ECO:0000256" key="6">
    <source>
        <dbReference type="ARBA" id="ARBA00037847"/>
    </source>
</evidence>
<dbReference type="EMBL" id="JANIIK010000039">
    <property type="protein sequence ID" value="KAJ3609232.1"/>
    <property type="molecule type" value="Genomic_DNA"/>
</dbReference>
<dbReference type="Gene3D" id="3.40.50.11660">
    <property type="entry name" value="Glycosyl transferase family 10, C-terminal domain"/>
    <property type="match status" value="1"/>
</dbReference>
<protein>
    <recommendedName>
        <fullName evidence="7">Fucosyltransferase</fullName>
        <ecNumber evidence="7">2.4.1.-</ecNumber>
    </recommendedName>
</protein>
<keyword evidence="4 7" id="KW-0328">Glycosyltransferase</keyword>
<dbReference type="AlphaFoldDB" id="A0A9Q0EK59"/>
<evidence type="ECO:0000256" key="7">
    <source>
        <dbReference type="RuleBase" id="RU003832"/>
    </source>
</evidence>
<sequence>MFGKAFNGRSLPYEDYYPTIGSCKFYLSFENSIHRDYITEKVNGPLVAGTVPVVLGPPRDNYQQFLPTESFIHVDDFQDPKSPQVSV</sequence>
<accession>A0A9Q0EK59</accession>
<dbReference type="PANTHER" id="PTHR11929">
    <property type="entry name" value="ALPHA- 1,3 -FUCOSYLTRANSFERASE"/>
    <property type="match status" value="1"/>
</dbReference>
<evidence type="ECO:0000313" key="10">
    <source>
        <dbReference type="Proteomes" id="UP001148018"/>
    </source>
</evidence>
<evidence type="ECO:0000256" key="2">
    <source>
        <dbReference type="ARBA" id="ARBA00004922"/>
    </source>
</evidence>
<keyword evidence="10" id="KW-1185">Reference proteome</keyword>
<dbReference type="PANTHER" id="PTHR11929:SF10">
    <property type="entry name" value="4-GALACTOSYL-N-ACETYLGLUCOSAMINIDE 3-ALPHA-L-FUCOSYLTRANSFERASE 9"/>
    <property type="match status" value="1"/>
</dbReference>
<dbReference type="Pfam" id="PF00852">
    <property type="entry name" value="Glyco_transf_10"/>
    <property type="match status" value="1"/>
</dbReference>
<dbReference type="InterPro" id="IPR038577">
    <property type="entry name" value="GT10-like_C_sf"/>
</dbReference>
<keyword evidence="7" id="KW-0333">Golgi apparatus</keyword>
<comment type="similarity">
    <text evidence="3 7">Belongs to the glycosyltransferase 10 family.</text>
</comment>
<feature type="domain" description="Fucosyltransferase C-terminal" evidence="8">
    <location>
        <begin position="1"/>
        <end position="81"/>
    </location>
</feature>
<reference evidence="9" key="1">
    <citation type="submission" date="2022-07" db="EMBL/GenBank/DDBJ databases">
        <title>Chromosome-level genome of Muraenolepis orangiensis.</title>
        <authorList>
            <person name="Kim J."/>
        </authorList>
    </citation>
    <scope>NUCLEOTIDE SEQUENCE</scope>
    <source>
        <strain evidence="9">KU_S4_2022</strain>
        <tissue evidence="9">Muscle</tissue>
    </source>
</reference>
<evidence type="ECO:0000256" key="1">
    <source>
        <dbReference type="ARBA" id="ARBA00004606"/>
    </source>
</evidence>
<keyword evidence="5 7" id="KW-0808">Transferase</keyword>
<dbReference type="InterPro" id="IPR055270">
    <property type="entry name" value="Glyco_tran_10_C"/>
</dbReference>
<dbReference type="GO" id="GO:0046920">
    <property type="term" value="F:alpha-(1-&gt;3)-fucosyltransferase activity"/>
    <property type="evidence" value="ECO:0007669"/>
    <property type="project" value="TreeGrafter"/>
</dbReference>
<keyword evidence="7" id="KW-0812">Transmembrane</keyword>
<proteinExistence type="inferred from homology"/>
<dbReference type="InterPro" id="IPR001503">
    <property type="entry name" value="Glyco_trans_10"/>
</dbReference>
<evidence type="ECO:0000256" key="4">
    <source>
        <dbReference type="ARBA" id="ARBA00022676"/>
    </source>
</evidence>
<evidence type="ECO:0000313" key="9">
    <source>
        <dbReference type="EMBL" id="KAJ3609232.1"/>
    </source>
</evidence>
<evidence type="ECO:0000256" key="3">
    <source>
        <dbReference type="ARBA" id="ARBA00008919"/>
    </source>
</evidence>
<evidence type="ECO:0000256" key="5">
    <source>
        <dbReference type="ARBA" id="ARBA00022679"/>
    </source>
</evidence>
<dbReference type="OrthoDB" id="427096at2759"/>
<comment type="pathway">
    <text evidence="2">Protein modification; protein glycosylation.</text>
</comment>
<organism evidence="9 10">
    <name type="scientific">Muraenolepis orangiensis</name>
    <name type="common">Patagonian moray cod</name>
    <dbReference type="NCBI Taxonomy" id="630683"/>
    <lineage>
        <taxon>Eukaryota</taxon>
        <taxon>Metazoa</taxon>
        <taxon>Chordata</taxon>
        <taxon>Craniata</taxon>
        <taxon>Vertebrata</taxon>
        <taxon>Euteleostomi</taxon>
        <taxon>Actinopterygii</taxon>
        <taxon>Neopterygii</taxon>
        <taxon>Teleostei</taxon>
        <taxon>Neoteleostei</taxon>
        <taxon>Acanthomorphata</taxon>
        <taxon>Zeiogadaria</taxon>
        <taxon>Gadariae</taxon>
        <taxon>Gadiformes</taxon>
        <taxon>Muraenolepidoidei</taxon>
        <taxon>Muraenolepididae</taxon>
        <taxon>Muraenolepis</taxon>
    </lineage>
</organism>
<keyword evidence="7" id="KW-0472">Membrane</keyword>
<evidence type="ECO:0000259" key="8">
    <source>
        <dbReference type="Pfam" id="PF00852"/>
    </source>
</evidence>
<name>A0A9Q0EK59_9TELE</name>